<evidence type="ECO:0000313" key="1">
    <source>
        <dbReference type="EMBL" id="PRW58996.1"/>
    </source>
</evidence>
<keyword evidence="2" id="KW-1185">Reference proteome</keyword>
<dbReference type="Proteomes" id="UP000239899">
    <property type="component" value="Unassembled WGS sequence"/>
</dbReference>
<organism evidence="1 2">
    <name type="scientific">Chlorella sorokiniana</name>
    <name type="common">Freshwater green alga</name>
    <dbReference type="NCBI Taxonomy" id="3076"/>
    <lineage>
        <taxon>Eukaryota</taxon>
        <taxon>Viridiplantae</taxon>
        <taxon>Chlorophyta</taxon>
        <taxon>core chlorophytes</taxon>
        <taxon>Trebouxiophyceae</taxon>
        <taxon>Chlorellales</taxon>
        <taxon>Chlorellaceae</taxon>
        <taxon>Chlorella clade</taxon>
        <taxon>Chlorella</taxon>
    </lineage>
</organism>
<evidence type="ECO:0000313" key="2">
    <source>
        <dbReference type="Proteomes" id="UP000239899"/>
    </source>
</evidence>
<name>A0A2P6TY55_CHLSO</name>
<gene>
    <name evidence="1" type="ORF">C2E21_2140</name>
</gene>
<proteinExistence type="predicted"/>
<reference evidence="1 2" key="1">
    <citation type="journal article" date="2018" name="Plant J.">
        <title>Genome sequences of Chlorella sorokiniana UTEX 1602 and Micractinium conductrix SAG 241.80: implications to maltose excretion by a green alga.</title>
        <authorList>
            <person name="Arriola M.B."/>
            <person name="Velmurugan N."/>
            <person name="Zhang Y."/>
            <person name="Plunkett M.H."/>
            <person name="Hondzo H."/>
            <person name="Barney B.M."/>
        </authorList>
    </citation>
    <scope>NUCLEOTIDE SEQUENCE [LARGE SCALE GENOMIC DNA]</scope>
    <source>
        <strain evidence="2">UTEX 1602</strain>
    </source>
</reference>
<dbReference type="AlphaFoldDB" id="A0A2P6TY55"/>
<dbReference type="EMBL" id="LHPG02000004">
    <property type="protein sequence ID" value="PRW58996.1"/>
    <property type="molecule type" value="Genomic_DNA"/>
</dbReference>
<accession>A0A2P6TY55</accession>
<protein>
    <submittedName>
        <fullName evidence="1">2,5-dioxovalerate dehydrogenase</fullName>
    </submittedName>
</protein>
<comment type="caution">
    <text evidence="1">The sequence shown here is derived from an EMBL/GenBank/DDBJ whole genome shotgun (WGS) entry which is preliminary data.</text>
</comment>
<sequence>MADEAALERMLRNAANRKAPGCVGTEYLERRLRRACALPPEQRGPDAQAFLEPVQLLREEHQLLPLTRKGAPALPATPATAKRAARGMLLHIRAQLISPYITVSELKQCPHICYLRLVRKVRQTAMWTTGREGLPDALLETVLVSLTALEHGCELEDLQQASHTAACVALPDNEAALRTALQQHTITGSGTPLLTLEQLQLACHHLVVQTISIQRTKHARVTQAMPHANLLDRAGLQAKALTPAQQNDVEAAYQRSMGAILRIAPDSPKSQQAAARALMYELKDYATLVQHCLACHDLAVRSNDGFFKSLHDKAQTLLPSLEGQLQAMQRTHWHSEADVRSAAAQLRDQYLQAFQEGAAAGVPVQQLLFCTGPRPACFRKHWPIHKLVCKPVAGSTSSNSTAAAEPGQPSGSQVCAPALLHPKLADSKGQAANCQAPNPSPLASSSTWNRACGTVAAAAEPAAASSICAADKPVRAAEGAQFSPAVAWASQPLDRSSPRLLLGLLLLLGLAIWLMCL</sequence>